<dbReference type="EnsemblPlants" id="EMT32667">
    <property type="protein sequence ID" value="EMT32667"/>
    <property type="gene ID" value="F775_14319"/>
</dbReference>
<name>M8CY67_AEGTA</name>
<sequence>MAIAFLVLIMLSGFTLPSCHARVVVPYCVDMPRRCSIADCLDECNRIERHLQAVFCNDVGQ</sequence>
<accession>M8CY67</accession>
<reference evidence="1" key="1">
    <citation type="submission" date="2015-06" db="UniProtKB">
        <authorList>
            <consortium name="EnsemblPlants"/>
        </authorList>
    </citation>
    <scope>IDENTIFICATION</scope>
</reference>
<evidence type="ECO:0000313" key="1">
    <source>
        <dbReference type="EnsemblPlants" id="EMT32667"/>
    </source>
</evidence>
<organism evidence="1">
    <name type="scientific">Aegilops tauschii</name>
    <name type="common">Tausch's goatgrass</name>
    <name type="synonym">Aegilops squarrosa</name>
    <dbReference type="NCBI Taxonomy" id="37682"/>
    <lineage>
        <taxon>Eukaryota</taxon>
        <taxon>Viridiplantae</taxon>
        <taxon>Streptophyta</taxon>
        <taxon>Embryophyta</taxon>
        <taxon>Tracheophyta</taxon>
        <taxon>Spermatophyta</taxon>
        <taxon>Magnoliopsida</taxon>
        <taxon>Liliopsida</taxon>
        <taxon>Poales</taxon>
        <taxon>Poaceae</taxon>
        <taxon>BOP clade</taxon>
        <taxon>Pooideae</taxon>
        <taxon>Triticodae</taxon>
        <taxon>Triticeae</taxon>
        <taxon>Triticinae</taxon>
        <taxon>Aegilops</taxon>
    </lineage>
</organism>
<proteinExistence type="predicted"/>
<protein>
    <submittedName>
        <fullName evidence="1">Uncharacterized protein</fullName>
    </submittedName>
</protein>
<dbReference type="AlphaFoldDB" id="M8CY67"/>